<keyword evidence="1" id="KW-1133">Transmembrane helix</keyword>
<keyword evidence="1" id="KW-0812">Transmembrane</keyword>
<feature type="transmembrane region" description="Helical" evidence="1">
    <location>
        <begin position="21"/>
        <end position="45"/>
    </location>
</feature>
<keyword evidence="1" id="KW-0472">Membrane</keyword>
<evidence type="ECO:0000313" key="2">
    <source>
        <dbReference type="EMBL" id="CAA9464325.1"/>
    </source>
</evidence>
<reference evidence="2" key="1">
    <citation type="submission" date="2020-02" db="EMBL/GenBank/DDBJ databases">
        <authorList>
            <person name="Meier V. D."/>
        </authorList>
    </citation>
    <scope>NUCLEOTIDE SEQUENCE</scope>
    <source>
        <strain evidence="2">AVDCRST_MAG58</strain>
    </source>
</reference>
<organism evidence="2">
    <name type="scientific">uncultured Rubrobacteraceae bacterium</name>
    <dbReference type="NCBI Taxonomy" id="349277"/>
    <lineage>
        <taxon>Bacteria</taxon>
        <taxon>Bacillati</taxon>
        <taxon>Actinomycetota</taxon>
        <taxon>Rubrobacteria</taxon>
        <taxon>Rubrobacterales</taxon>
        <taxon>Rubrobacteraceae</taxon>
        <taxon>environmental samples</taxon>
    </lineage>
</organism>
<name>A0A6J4R4Y0_9ACTN</name>
<accession>A0A6J4R4Y0</accession>
<evidence type="ECO:0000256" key="1">
    <source>
        <dbReference type="SAM" id="Phobius"/>
    </source>
</evidence>
<proteinExistence type="predicted"/>
<dbReference type="AlphaFoldDB" id="A0A6J4R4Y0"/>
<feature type="transmembrane region" description="Helical" evidence="1">
    <location>
        <begin position="65"/>
        <end position="98"/>
    </location>
</feature>
<sequence length="116" mass="12262">MFKHLRRLSLLRPLEVRPFRLLWAGEGLSLLADQVFIVVLTLLVSRITGTGVERLVQGAEHASGIAGPALAAASVSAFGIGTTFAAEAFVFSVAAVAFARVLQATKKTSFGHQVAD</sequence>
<protein>
    <submittedName>
        <fullName evidence="2">Uncharacterized protein</fullName>
    </submittedName>
</protein>
<dbReference type="EMBL" id="CADCVF010000066">
    <property type="protein sequence ID" value="CAA9464325.1"/>
    <property type="molecule type" value="Genomic_DNA"/>
</dbReference>
<gene>
    <name evidence="2" type="ORF">AVDCRST_MAG58-3073</name>
</gene>